<dbReference type="SUPFAM" id="SSF56601">
    <property type="entry name" value="beta-lactamase/transpeptidase-like"/>
    <property type="match status" value="1"/>
</dbReference>
<proteinExistence type="inferred from homology"/>
<feature type="domain" description="Beta-lactamase-related" evidence="2">
    <location>
        <begin position="18"/>
        <end position="380"/>
    </location>
</feature>
<keyword evidence="4" id="KW-1185">Reference proteome</keyword>
<name>A0A6A6EY16_9PEZI</name>
<dbReference type="InterPro" id="IPR050491">
    <property type="entry name" value="AmpC-like"/>
</dbReference>
<sequence length="558" mass="61640">MDRLQLKTASISKIREAFGTPSVSCGVLHHGEIVFLHSNGYADTENKSLANPDTVYSIASCSKGFVSALCNILVHEGKLSWTAPVSAYIPSFQTVHDPEVGKRATLLDLCSHGTGLAPIDHVCCGFFDQYYNKGTDQIHISAHLPVCYDFRSRWLYNNFMLGVAGEVIAAICKKSAGSVLKEKIFDPLGMNRSCTHAHGYPADGNVATGYSVLDDGSLLPHSDPELEDGGVQGASGFVRSSVNDMLTWAKSLMIVESRPADSLKPDSGSYEAYNILRNVEVTRCARRPIIFDEGLKENSYGLGWFRHSLPSKWLGSIGPNFALLQDPPVIGEFSESRLTICHYGEFGGFLTSFYTFPDTCSAVIVMANSSPSRGDPTDLIAQMLIQEIFEMQPKVKIEEYALRAAHTAKLIWPALVHDWVSSRVQSTATPPLQDFSGIYTNNDFLLRVEVFELSAEERGSGPSPELLGFRVNSIKRQTAKLRHYHYDVWTFLPNSRDDLVRKGMEGYMVLPMLLLSFIRNTSGAIYALDWDLQAGVCEGPAPEIGQAVAPVRFMRLWE</sequence>
<evidence type="ECO:0000259" key="2">
    <source>
        <dbReference type="Pfam" id="PF00144"/>
    </source>
</evidence>
<dbReference type="PANTHER" id="PTHR46825">
    <property type="entry name" value="D-ALANYL-D-ALANINE-CARBOXYPEPTIDASE/ENDOPEPTIDASE AMPH"/>
    <property type="match status" value="1"/>
</dbReference>
<dbReference type="OrthoDB" id="5946976at2759"/>
<reference evidence="3" key="1">
    <citation type="journal article" date="2020" name="Stud. Mycol.">
        <title>101 Dothideomycetes genomes: a test case for predicting lifestyles and emergence of pathogens.</title>
        <authorList>
            <person name="Haridas S."/>
            <person name="Albert R."/>
            <person name="Binder M."/>
            <person name="Bloem J."/>
            <person name="Labutti K."/>
            <person name="Salamov A."/>
            <person name="Andreopoulos B."/>
            <person name="Baker S."/>
            <person name="Barry K."/>
            <person name="Bills G."/>
            <person name="Bluhm B."/>
            <person name="Cannon C."/>
            <person name="Castanera R."/>
            <person name="Culley D."/>
            <person name="Daum C."/>
            <person name="Ezra D."/>
            <person name="Gonzalez J."/>
            <person name="Henrissat B."/>
            <person name="Kuo A."/>
            <person name="Liang C."/>
            <person name="Lipzen A."/>
            <person name="Lutzoni F."/>
            <person name="Magnuson J."/>
            <person name="Mondo S."/>
            <person name="Nolan M."/>
            <person name="Ohm R."/>
            <person name="Pangilinan J."/>
            <person name="Park H.-J."/>
            <person name="Ramirez L."/>
            <person name="Alfaro M."/>
            <person name="Sun H."/>
            <person name="Tritt A."/>
            <person name="Yoshinaga Y."/>
            <person name="Zwiers L.-H."/>
            <person name="Turgeon B."/>
            <person name="Goodwin S."/>
            <person name="Spatafora J."/>
            <person name="Crous P."/>
            <person name="Grigoriev I."/>
        </authorList>
    </citation>
    <scope>NUCLEOTIDE SEQUENCE</scope>
    <source>
        <strain evidence="3">CBS 207.26</strain>
    </source>
</reference>
<dbReference type="Gene3D" id="3.40.710.10">
    <property type="entry name" value="DD-peptidase/beta-lactamase superfamily"/>
    <property type="match status" value="1"/>
</dbReference>
<dbReference type="AlphaFoldDB" id="A0A6A6EY16"/>
<protein>
    <submittedName>
        <fullName evidence="3">Beta-lactamase/transpeptidase-like protein</fullName>
    </submittedName>
</protein>
<accession>A0A6A6EY16</accession>
<gene>
    <name evidence="3" type="ORF">K469DRAFT_545680</name>
</gene>
<dbReference type="Proteomes" id="UP000800200">
    <property type="component" value="Unassembled WGS sequence"/>
</dbReference>
<evidence type="ECO:0000313" key="3">
    <source>
        <dbReference type="EMBL" id="KAF2195030.1"/>
    </source>
</evidence>
<dbReference type="EMBL" id="ML994610">
    <property type="protein sequence ID" value="KAF2195030.1"/>
    <property type="molecule type" value="Genomic_DNA"/>
</dbReference>
<dbReference type="InterPro" id="IPR001466">
    <property type="entry name" value="Beta-lactam-related"/>
</dbReference>
<dbReference type="PANTHER" id="PTHR46825:SF14">
    <property type="entry name" value="BETA-LACTAMASE-RELATED DOMAIN-CONTAINING PROTEIN"/>
    <property type="match status" value="1"/>
</dbReference>
<organism evidence="3 4">
    <name type="scientific">Zopfia rhizophila CBS 207.26</name>
    <dbReference type="NCBI Taxonomy" id="1314779"/>
    <lineage>
        <taxon>Eukaryota</taxon>
        <taxon>Fungi</taxon>
        <taxon>Dikarya</taxon>
        <taxon>Ascomycota</taxon>
        <taxon>Pezizomycotina</taxon>
        <taxon>Dothideomycetes</taxon>
        <taxon>Dothideomycetes incertae sedis</taxon>
        <taxon>Zopfiaceae</taxon>
        <taxon>Zopfia</taxon>
    </lineage>
</organism>
<comment type="similarity">
    <text evidence="1">Belongs to the peptidase S12 family.</text>
</comment>
<dbReference type="InterPro" id="IPR012338">
    <property type="entry name" value="Beta-lactam/transpept-like"/>
</dbReference>
<evidence type="ECO:0000256" key="1">
    <source>
        <dbReference type="ARBA" id="ARBA00038215"/>
    </source>
</evidence>
<evidence type="ECO:0000313" key="4">
    <source>
        <dbReference type="Proteomes" id="UP000800200"/>
    </source>
</evidence>
<dbReference type="Pfam" id="PF00144">
    <property type="entry name" value="Beta-lactamase"/>
    <property type="match status" value="1"/>
</dbReference>